<dbReference type="InterPro" id="IPR036388">
    <property type="entry name" value="WH-like_DNA-bd_sf"/>
</dbReference>
<name>A0ABS4DTQ0_9HYPH</name>
<dbReference type="Proteomes" id="UP000759443">
    <property type="component" value="Unassembled WGS sequence"/>
</dbReference>
<evidence type="ECO:0000256" key="2">
    <source>
        <dbReference type="ARBA" id="ARBA00023015"/>
    </source>
</evidence>
<keyword evidence="9" id="KW-1185">Reference proteome</keyword>
<dbReference type="InterPro" id="IPR007630">
    <property type="entry name" value="RNA_pol_sigma70_r4"/>
</dbReference>
<evidence type="ECO:0000256" key="4">
    <source>
        <dbReference type="ARBA" id="ARBA00023125"/>
    </source>
</evidence>
<dbReference type="Gene3D" id="1.10.1740.10">
    <property type="match status" value="1"/>
</dbReference>
<evidence type="ECO:0000256" key="1">
    <source>
        <dbReference type="ARBA" id="ARBA00010641"/>
    </source>
</evidence>
<dbReference type="PANTHER" id="PTHR43133:SF62">
    <property type="entry name" value="RNA POLYMERASE SIGMA FACTOR SIGZ"/>
    <property type="match status" value="1"/>
</dbReference>
<feature type="domain" description="RNA polymerase sigma-70 region 2" evidence="6">
    <location>
        <begin position="20"/>
        <end position="88"/>
    </location>
</feature>
<dbReference type="InterPro" id="IPR039425">
    <property type="entry name" value="RNA_pol_sigma-70-like"/>
</dbReference>
<keyword evidence="5" id="KW-0804">Transcription</keyword>
<comment type="similarity">
    <text evidence="1">Belongs to the sigma-70 factor family. ECF subfamily.</text>
</comment>
<dbReference type="RefSeq" id="WP_245223809.1">
    <property type="nucleotide sequence ID" value="NZ_JAGGJU010000001.1"/>
</dbReference>
<evidence type="ECO:0000256" key="3">
    <source>
        <dbReference type="ARBA" id="ARBA00023082"/>
    </source>
</evidence>
<keyword evidence="3" id="KW-0731">Sigma factor</keyword>
<reference evidence="8 9" key="1">
    <citation type="submission" date="2021-03" db="EMBL/GenBank/DDBJ databases">
        <title>Genomic Encyclopedia of Type Strains, Phase IV (KMG-IV): sequencing the most valuable type-strain genomes for metagenomic binning, comparative biology and taxonomic classification.</title>
        <authorList>
            <person name="Goeker M."/>
        </authorList>
    </citation>
    <scope>NUCLEOTIDE SEQUENCE [LARGE SCALE GENOMIC DNA]</scope>
    <source>
        <strain evidence="8 9">DSM 21600</strain>
    </source>
</reference>
<evidence type="ECO:0000259" key="6">
    <source>
        <dbReference type="Pfam" id="PF04542"/>
    </source>
</evidence>
<gene>
    <name evidence="8" type="ORF">J2Z17_000491</name>
</gene>
<dbReference type="Pfam" id="PF04545">
    <property type="entry name" value="Sigma70_r4"/>
    <property type="match status" value="1"/>
</dbReference>
<sequence>MTRLMASVASARDVEAFEALFRHYGPRVRAFMLRQTRDISLAEELMQETMMTVWNKADLFYPERGTVDAWVFTVARNLRTSAFRKMKRPVFDPTDPAFVPDEPLEPGEQLERTDDAERLRLAMKDLPPEQLEVLKYAFFDDISHRKLAAKLGLPVGTIKSRIRMAFGKLRKALEDAE</sequence>
<evidence type="ECO:0000313" key="9">
    <source>
        <dbReference type="Proteomes" id="UP000759443"/>
    </source>
</evidence>
<dbReference type="NCBIfam" id="TIGR02937">
    <property type="entry name" value="sigma70-ECF"/>
    <property type="match status" value="1"/>
</dbReference>
<keyword evidence="2" id="KW-0805">Transcription regulation</keyword>
<comment type="caution">
    <text evidence="8">The sequence shown here is derived from an EMBL/GenBank/DDBJ whole genome shotgun (WGS) entry which is preliminary data.</text>
</comment>
<protein>
    <submittedName>
        <fullName evidence="8">RNA polymerase sigma-70 factor (ECF subfamily)</fullName>
    </submittedName>
</protein>
<accession>A0ABS4DTQ0</accession>
<dbReference type="CDD" id="cd06171">
    <property type="entry name" value="Sigma70_r4"/>
    <property type="match status" value="1"/>
</dbReference>
<evidence type="ECO:0000256" key="5">
    <source>
        <dbReference type="ARBA" id="ARBA00023163"/>
    </source>
</evidence>
<evidence type="ECO:0000259" key="7">
    <source>
        <dbReference type="Pfam" id="PF04545"/>
    </source>
</evidence>
<dbReference type="InterPro" id="IPR013325">
    <property type="entry name" value="RNA_pol_sigma_r2"/>
</dbReference>
<proteinExistence type="inferred from homology"/>
<dbReference type="Gene3D" id="1.10.10.10">
    <property type="entry name" value="Winged helix-like DNA-binding domain superfamily/Winged helix DNA-binding domain"/>
    <property type="match status" value="1"/>
</dbReference>
<dbReference type="InterPro" id="IPR014284">
    <property type="entry name" value="RNA_pol_sigma-70_dom"/>
</dbReference>
<dbReference type="PANTHER" id="PTHR43133">
    <property type="entry name" value="RNA POLYMERASE ECF-TYPE SIGMA FACTO"/>
    <property type="match status" value="1"/>
</dbReference>
<dbReference type="InterPro" id="IPR013324">
    <property type="entry name" value="RNA_pol_sigma_r3/r4-like"/>
</dbReference>
<dbReference type="SUPFAM" id="SSF88659">
    <property type="entry name" value="Sigma3 and sigma4 domains of RNA polymerase sigma factors"/>
    <property type="match status" value="1"/>
</dbReference>
<keyword evidence="4" id="KW-0238">DNA-binding</keyword>
<dbReference type="EMBL" id="JAGGJU010000001">
    <property type="protein sequence ID" value="MBP1849074.1"/>
    <property type="molecule type" value="Genomic_DNA"/>
</dbReference>
<dbReference type="InterPro" id="IPR007627">
    <property type="entry name" value="RNA_pol_sigma70_r2"/>
</dbReference>
<feature type="domain" description="RNA polymerase sigma-70 region 4" evidence="7">
    <location>
        <begin position="122"/>
        <end position="171"/>
    </location>
</feature>
<organism evidence="8 9">
    <name type="scientific">Rhizobium halophytocola</name>
    <dbReference type="NCBI Taxonomy" id="735519"/>
    <lineage>
        <taxon>Bacteria</taxon>
        <taxon>Pseudomonadati</taxon>
        <taxon>Pseudomonadota</taxon>
        <taxon>Alphaproteobacteria</taxon>
        <taxon>Hyphomicrobiales</taxon>
        <taxon>Rhizobiaceae</taxon>
        <taxon>Rhizobium/Agrobacterium group</taxon>
        <taxon>Rhizobium</taxon>
    </lineage>
</organism>
<evidence type="ECO:0000313" key="8">
    <source>
        <dbReference type="EMBL" id="MBP1849074.1"/>
    </source>
</evidence>
<dbReference type="Pfam" id="PF04542">
    <property type="entry name" value="Sigma70_r2"/>
    <property type="match status" value="1"/>
</dbReference>
<dbReference type="SUPFAM" id="SSF88946">
    <property type="entry name" value="Sigma2 domain of RNA polymerase sigma factors"/>
    <property type="match status" value="1"/>
</dbReference>